<sequence>MRNYRYLTLADREALESRYLKGERPQDIADSLGMHVATIYKELKRGDTGDLDCNMRQGYNAKLAQLRLQQNLKRRGSKAKPEQQKLETVTT</sequence>
<proteinExistence type="predicted"/>
<dbReference type="InterPro" id="IPR025246">
    <property type="entry name" value="IS30-like_HTH"/>
</dbReference>
<reference evidence="3 4" key="1">
    <citation type="submission" date="2019-12" db="EMBL/GenBank/DDBJ databases">
        <title>Sporaefaciens musculi gen. nov., sp. nov., a novel bacterium isolated from the caecum of an obese mouse.</title>
        <authorList>
            <person name="Rasmussen T.S."/>
            <person name="Streidl T."/>
            <person name="Hitch T.C.A."/>
            <person name="Wortmann E."/>
            <person name="Deptula P."/>
            <person name="Hansen M."/>
            <person name="Nielsen D.S."/>
            <person name="Clavel T."/>
            <person name="Vogensen F.K."/>
        </authorList>
    </citation>
    <scope>NUCLEOTIDE SEQUENCE [LARGE SCALE GENOMIC DNA]</scope>
    <source>
        <strain evidence="3 4">WCA-9-b2</strain>
    </source>
</reference>
<dbReference type="RefSeq" id="WP_159751744.1">
    <property type="nucleotide sequence ID" value="NZ_WUQX01000001.1"/>
</dbReference>
<dbReference type="EMBL" id="WUQX01000001">
    <property type="protein sequence ID" value="MXP76678.1"/>
    <property type="molecule type" value="Genomic_DNA"/>
</dbReference>
<dbReference type="Pfam" id="PF13936">
    <property type="entry name" value="HTH_38"/>
    <property type="match status" value="1"/>
</dbReference>
<dbReference type="Proteomes" id="UP000460412">
    <property type="component" value="Unassembled WGS sequence"/>
</dbReference>
<accession>A0A7X3SJI5</accession>
<keyword evidence="4" id="KW-1185">Reference proteome</keyword>
<comment type="caution">
    <text evidence="3">The sequence shown here is derived from an EMBL/GenBank/DDBJ whole genome shotgun (WGS) entry which is preliminary data.</text>
</comment>
<evidence type="ECO:0000313" key="3">
    <source>
        <dbReference type="EMBL" id="MXP76678.1"/>
    </source>
</evidence>
<evidence type="ECO:0000313" key="4">
    <source>
        <dbReference type="Proteomes" id="UP000460412"/>
    </source>
</evidence>
<evidence type="ECO:0000259" key="2">
    <source>
        <dbReference type="Pfam" id="PF13936"/>
    </source>
</evidence>
<evidence type="ECO:0000256" key="1">
    <source>
        <dbReference type="SAM" id="MobiDB-lite"/>
    </source>
</evidence>
<gene>
    <name evidence="3" type="ORF">GN277_15195</name>
</gene>
<protein>
    <submittedName>
        <fullName evidence="3">Helix-turn-helix domain-containing protein</fullName>
    </submittedName>
</protein>
<name>A0A7X3SJI5_9FIRM</name>
<dbReference type="AlphaFoldDB" id="A0A7X3SJI5"/>
<organism evidence="3 4">
    <name type="scientific">Sporofaciens musculi</name>
    <dbReference type="NCBI Taxonomy" id="2681861"/>
    <lineage>
        <taxon>Bacteria</taxon>
        <taxon>Bacillati</taxon>
        <taxon>Bacillota</taxon>
        <taxon>Clostridia</taxon>
        <taxon>Lachnospirales</taxon>
        <taxon>Lachnospiraceae</taxon>
        <taxon>Sporofaciens</taxon>
    </lineage>
</organism>
<dbReference type="Gene3D" id="1.10.10.60">
    <property type="entry name" value="Homeodomain-like"/>
    <property type="match status" value="1"/>
</dbReference>
<feature type="domain" description="Transposase IS30-like HTH" evidence="2">
    <location>
        <begin position="4"/>
        <end position="46"/>
    </location>
</feature>
<feature type="region of interest" description="Disordered" evidence="1">
    <location>
        <begin position="72"/>
        <end position="91"/>
    </location>
</feature>